<protein>
    <submittedName>
        <fullName evidence="2">Uncharacterized protein</fullName>
    </submittedName>
</protein>
<gene>
    <name evidence="2" type="ORF">ODALV1_LOCUS31662</name>
</gene>
<proteinExistence type="predicted"/>
<keyword evidence="3" id="KW-1185">Reference proteome</keyword>
<feature type="transmembrane region" description="Helical" evidence="1">
    <location>
        <begin position="45"/>
        <end position="67"/>
    </location>
</feature>
<dbReference type="Proteomes" id="UP001642540">
    <property type="component" value="Unassembled WGS sequence"/>
</dbReference>
<evidence type="ECO:0000313" key="2">
    <source>
        <dbReference type="EMBL" id="CAL8149199.1"/>
    </source>
</evidence>
<keyword evidence="1" id="KW-0472">Membrane</keyword>
<keyword evidence="1" id="KW-0812">Transmembrane</keyword>
<keyword evidence="1" id="KW-1133">Transmembrane helix</keyword>
<organism evidence="2 3">
    <name type="scientific">Orchesella dallaii</name>
    <dbReference type="NCBI Taxonomy" id="48710"/>
    <lineage>
        <taxon>Eukaryota</taxon>
        <taxon>Metazoa</taxon>
        <taxon>Ecdysozoa</taxon>
        <taxon>Arthropoda</taxon>
        <taxon>Hexapoda</taxon>
        <taxon>Collembola</taxon>
        <taxon>Entomobryomorpha</taxon>
        <taxon>Entomobryoidea</taxon>
        <taxon>Orchesellidae</taxon>
        <taxon>Orchesellinae</taxon>
        <taxon>Orchesella</taxon>
    </lineage>
</organism>
<reference evidence="2 3" key="1">
    <citation type="submission" date="2024-08" db="EMBL/GenBank/DDBJ databases">
        <authorList>
            <person name="Cucini C."/>
            <person name="Frati F."/>
        </authorList>
    </citation>
    <scope>NUCLEOTIDE SEQUENCE [LARGE SCALE GENOMIC DNA]</scope>
</reference>
<feature type="transmembrane region" description="Helical" evidence="1">
    <location>
        <begin position="178"/>
        <end position="199"/>
    </location>
</feature>
<evidence type="ECO:0000256" key="1">
    <source>
        <dbReference type="SAM" id="Phobius"/>
    </source>
</evidence>
<dbReference type="EMBL" id="CAXLJM020000196">
    <property type="protein sequence ID" value="CAL8149199.1"/>
    <property type="molecule type" value="Genomic_DNA"/>
</dbReference>
<feature type="transmembrane region" description="Helical" evidence="1">
    <location>
        <begin position="290"/>
        <end position="316"/>
    </location>
</feature>
<feature type="transmembrane region" description="Helical" evidence="1">
    <location>
        <begin position="79"/>
        <end position="102"/>
    </location>
</feature>
<name>A0ABP1SB73_9HEXA</name>
<evidence type="ECO:0000313" key="3">
    <source>
        <dbReference type="Proteomes" id="UP001642540"/>
    </source>
</evidence>
<comment type="caution">
    <text evidence="2">The sequence shown here is derived from an EMBL/GenBank/DDBJ whole genome shotgun (WGS) entry which is preliminary data.</text>
</comment>
<feature type="transmembrane region" description="Helical" evidence="1">
    <location>
        <begin position="220"/>
        <end position="238"/>
    </location>
</feature>
<accession>A0ABP1SB73</accession>
<sequence length="468" mass="54233">MYIELVMLGFCLHKKLFSKLFPSPINWDSERERFYLENNARALRPWNFCFHLCEFVLSNLAGLLILVKKFYVGDEYIEMLDVVLLFVGTIGMIPSLCVNTVIRRHGSDIVHAMNALFHFIPLHSEKSSREIKRQKIVRVWYSRIKNVSLFKMLNSLNNLWRELLPIADSEIWVEYAKINFVLSMGHQGYFLYFVLVCLNKDQMFHLLRFSCPQLLFNSNLIINGLLYAFRFLLGHYAIMNAMRTISLMLILPHAAFQLYVSNFQYLHRELGGTGGIGGGRSVVRRSLTRYNYLAIIHAHLASPITCSVVALLIMLYSSVEAYETSKKIVKLWRITTKKNGGFVGKHPWLEKDPHVWASVKRDRVVSASVKWDHVVSDCVVWDHVVWDCVVRELDSNVWVSVKRDRVVSDCVVRESHHNVSASVKRDRVVSDCVVRESHHNVSASVKRDRVDSDCYQTKRTVQFLLRSC</sequence>